<protein>
    <submittedName>
        <fullName evidence="1">Uncharacterized protein</fullName>
    </submittedName>
</protein>
<gene>
    <name evidence="1" type="ORF">LTR77_004249</name>
</gene>
<comment type="caution">
    <text evidence="1">The sequence shown here is derived from an EMBL/GenBank/DDBJ whole genome shotgun (WGS) entry which is preliminary data.</text>
</comment>
<name>A0AAV9PCY2_9PEZI</name>
<dbReference type="RefSeq" id="XP_064660133.1">
    <property type="nucleotide sequence ID" value="XM_064801503.1"/>
</dbReference>
<keyword evidence="2" id="KW-1185">Reference proteome</keyword>
<reference evidence="1 2" key="1">
    <citation type="submission" date="2023-08" db="EMBL/GenBank/DDBJ databases">
        <title>Black Yeasts Isolated from many extreme environments.</title>
        <authorList>
            <person name="Coleine C."/>
            <person name="Stajich J.E."/>
            <person name="Selbmann L."/>
        </authorList>
    </citation>
    <scope>NUCLEOTIDE SEQUENCE [LARGE SCALE GENOMIC DNA]</scope>
    <source>
        <strain evidence="1 2">CCFEE 5935</strain>
    </source>
</reference>
<organism evidence="1 2">
    <name type="scientific">Saxophila tyrrhenica</name>
    <dbReference type="NCBI Taxonomy" id="1690608"/>
    <lineage>
        <taxon>Eukaryota</taxon>
        <taxon>Fungi</taxon>
        <taxon>Dikarya</taxon>
        <taxon>Ascomycota</taxon>
        <taxon>Pezizomycotina</taxon>
        <taxon>Dothideomycetes</taxon>
        <taxon>Dothideomycetidae</taxon>
        <taxon>Mycosphaerellales</taxon>
        <taxon>Extremaceae</taxon>
        <taxon>Saxophila</taxon>
    </lineage>
</organism>
<dbReference type="EMBL" id="JAVRRT010000006">
    <property type="protein sequence ID" value="KAK5171105.1"/>
    <property type="molecule type" value="Genomic_DNA"/>
</dbReference>
<dbReference type="AlphaFoldDB" id="A0AAV9PCY2"/>
<accession>A0AAV9PCY2</accession>
<sequence>MSTAESTTSSPLFRLTPELREKIFEYAVISQVTVPQNTTIMEPGLLMASKQVRAGTVVMARSPFSISARAQERCDRCGMVLRCRRDDGVAIPPSPPQFYKRSTFAVDISDWDDRTAYHVHGQIRKYSGSPFFNQRHYAPSRAPHWPNLVRSLKRHHVGSIGFEGSVSPKSDEASSATRVAVDVLFNMVALLDALPWSELIEILEQQRRNFVKINKRWADDRGEDAGAV</sequence>
<evidence type="ECO:0000313" key="2">
    <source>
        <dbReference type="Proteomes" id="UP001337655"/>
    </source>
</evidence>
<dbReference type="Proteomes" id="UP001337655">
    <property type="component" value="Unassembled WGS sequence"/>
</dbReference>
<evidence type="ECO:0000313" key="1">
    <source>
        <dbReference type="EMBL" id="KAK5171105.1"/>
    </source>
</evidence>
<proteinExistence type="predicted"/>
<dbReference type="GeneID" id="89925595"/>